<dbReference type="EMBL" id="VEVQ02000001">
    <property type="protein sequence ID" value="NHN24489.1"/>
    <property type="molecule type" value="Genomic_DNA"/>
</dbReference>
<dbReference type="Proteomes" id="UP000817854">
    <property type="component" value="Unassembled WGS sequence"/>
</dbReference>
<name>A0ABX0IRH9_9FLAO</name>
<reference evidence="1" key="1">
    <citation type="submission" date="2019-05" db="EMBL/GenBank/DDBJ databases">
        <authorList>
            <person name="Lianzixin W."/>
        </authorList>
    </citation>
    <scope>NUCLEOTIDE SEQUENCE</scope>
    <source>
        <strain evidence="1">EC11</strain>
    </source>
</reference>
<comment type="caution">
    <text evidence="1">The sequence shown here is derived from an EMBL/GenBank/DDBJ whole genome shotgun (WGS) entry which is preliminary data.</text>
</comment>
<keyword evidence="2" id="KW-1185">Reference proteome</keyword>
<gene>
    <name evidence="1" type="ORF">FIA58_002270</name>
</gene>
<evidence type="ECO:0000313" key="1">
    <source>
        <dbReference type="EMBL" id="NHN24489.1"/>
    </source>
</evidence>
<reference evidence="1" key="2">
    <citation type="submission" date="2020-02" db="EMBL/GenBank/DDBJ databases">
        <title>Flavobacterium profundi sp. nov., isolated from a deep-sea seamount.</title>
        <authorList>
            <person name="Zhang D.-C."/>
        </authorList>
    </citation>
    <scope>NUCLEOTIDE SEQUENCE</scope>
    <source>
        <strain evidence="1">EC11</strain>
    </source>
</reference>
<evidence type="ECO:0000313" key="2">
    <source>
        <dbReference type="Proteomes" id="UP000817854"/>
    </source>
</evidence>
<organism evidence="1 2">
    <name type="scientific">Flavobacterium jejuense</name>
    <dbReference type="NCBI Taxonomy" id="1544455"/>
    <lineage>
        <taxon>Bacteria</taxon>
        <taxon>Pseudomonadati</taxon>
        <taxon>Bacteroidota</taxon>
        <taxon>Flavobacteriia</taxon>
        <taxon>Flavobacteriales</taxon>
        <taxon>Flavobacteriaceae</taxon>
        <taxon>Flavobacterium</taxon>
    </lineage>
</organism>
<proteinExistence type="predicted"/>
<protein>
    <submittedName>
        <fullName evidence="1">Uncharacterized protein</fullName>
    </submittedName>
</protein>
<accession>A0ABX0IRH9</accession>
<sequence length="67" mass="7891">MTKDKENIKFIWEGWRSPCPVNKIGKLFSITVEKKFVIDTIEKCLIEIERGFNLNFIDAKVNAIRVY</sequence>
<dbReference type="RefSeq" id="WP_140959601.1">
    <property type="nucleotide sequence ID" value="NZ_VEVQ02000001.1"/>
</dbReference>